<dbReference type="InterPro" id="IPR036165">
    <property type="entry name" value="YefM-like_sf"/>
</dbReference>
<dbReference type="NCBIfam" id="TIGR01552">
    <property type="entry name" value="phd_fam"/>
    <property type="match status" value="1"/>
</dbReference>
<organism evidence="4 5">
    <name type="scientific">Labrys monachus</name>
    <dbReference type="NCBI Taxonomy" id="217067"/>
    <lineage>
        <taxon>Bacteria</taxon>
        <taxon>Pseudomonadati</taxon>
        <taxon>Pseudomonadota</taxon>
        <taxon>Alphaproteobacteria</taxon>
        <taxon>Hyphomicrobiales</taxon>
        <taxon>Xanthobacteraceae</taxon>
        <taxon>Labrys</taxon>
    </lineage>
</organism>
<comment type="caution">
    <text evidence="4">The sequence shown here is derived from an EMBL/GenBank/DDBJ whole genome shotgun (WGS) entry which is preliminary data.</text>
</comment>
<evidence type="ECO:0000256" key="3">
    <source>
        <dbReference type="SAM" id="MobiDB-lite"/>
    </source>
</evidence>
<dbReference type="Proteomes" id="UP001237448">
    <property type="component" value="Unassembled WGS sequence"/>
</dbReference>
<evidence type="ECO:0000313" key="4">
    <source>
        <dbReference type="EMBL" id="MDQ0394274.1"/>
    </source>
</evidence>
<evidence type="ECO:0000256" key="2">
    <source>
        <dbReference type="RuleBase" id="RU362080"/>
    </source>
</evidence>
<accession>A0ABU0FJI0</accession>
<protein>
    <recommendedName>
        <fullName evidence="2">Antitoxin</fullName>
    </recommendedName>
</protein>
<dbReference type="Gene3D" id="3.40.1620.10">
    <property type="entry name" value="YefM-like domain"/>
    <property type="match status" value="1"/>
</dbReference>
<dbReference type="Pfam" id="PF02604">
    <property type="entry name" value="PhdYeFM_antitox"/>
    <property type="match status" value="1"/>
</dbReference>
<dbReference type="SUPFAM" id="SSF143120">
    <property type="entry name" value="YefM-like"/>
    <property type="match status" value="1"/>
</dbReference>
<feature type="compositionally biased region" description="Basic and acidic residues" evidence="3">
    <location>
        <begin position="8"/>
        <end position="21"/>
    </location>
</feature>
<feature type="region of interest" description="Disordered" evidence="3">
    <location>
        <begin position="1"/>
        <end position="25"/>
    </location>
</feature>
<evidence type="ECO:0000256" key="1">
    <source>
        <dbReference type="ARBA" id="ARBA00009981"/>
    </source>
</evidence>
<gene>
    <name evidence="4" type="ORF">J3R73_004066</name>
</gene>
<name>A0ABU0FJI0_9HYPH</name>
<evidence type="ECO:0000313" key="5">
    <source>
        <dbReference type="Proteomes" id="UP001237448"/>
    </source>
</evidence>
<sequence>MKQMTSREFNHDIGKAKRAADDGPVLVTDRGRPAYVLMKYEHYRQSKPGGMTMFDLLRDDEAGDFEFDPPRVHDVGPRPAEFD</sequence>
<dbReference type="InterPro" id="IPR006442">
    <property type="entry name" value="Antitoxin_Phd/YefM"/>
</dbReference>
<keyword evidence="5" id="KW-1185">Reference proteome</keyword>
<comment type="similarity">
    <text evidence="1 2">Belongs to the phD/YefM antitoxin family.</text>
</comment>
<comment type="function">
    <text evidence="2">Antitoxin component of a type II toxin-antitoxin (TA) system.</text>
</comment>
<dbReference type="EMBL" id="JAUSVK010000001">
    <property type="protein sequence ID" value="MDQ0394274.1"/>
    <property type="molecule type" value="Genomic_DNA"/>
</dbReference>
<dbReference type="RefSeq" id="WP_307430989.1">
    <property type="nucleotide sequence ID" value="NZ_JAUSVK010000001.1"/>
</dbReference>
<reference evidence="4 5" key="1">
    <citation type="submission" date="2023-07" db="EMBL/GenBank/DDBJ databases">
        <title>Genomic Encyclopedia of Type Strains, Phase IV (KMG-IV): sequencing the most valuable type-strain genomes for metagenomic binning, comparative biology and taxonomic classification.</title>
        <authorList>
            <person name="Goeker M."/>
        </authorList>
    </citation>
    <scope>NUCLEOTIDE SEQUENCE [LARGE SCALE GENOMIC DNA]</scope>
    <source>
        <strain evidence="4 5">DSM 5896</strain>
    </source>
</reference>
<proteinExistence type="inferred from homology"/>